<evidence type="ECO:0000256" key="1">
    <source>
        <dbReference type="ARBA" id="ARBA00022801"/>
    </source>
</evidence>
<evidence type="ECO:0000256" key="2">
    <source>
        <dbReference type="SAM" id="MobiDB-lite"/>
    </source>
</evidence>
<dbReference type="EMBL" id="JAAMOW010000001">
    <property type="protein sequence ID" value="NGY03505.1"/>
    <property type="molecule type" value="Genomic_DNA"/>
</dbReference>
<feature type="domain" description="AB hydrolase-1" evidence="3">
    <location>
        <begin position="20"/>
        <end position="123"/>
    </location>
</feature>
<evidence type="ECO:0000313" key="5">
    <source>
        <dbReference type="Proteomes" id="UP000472676"/>
    </source>
</evidence>
<dbReference type="Pfam" id="PF00561">
    <property type="entry name" value="Abhydrolase_1"/>
    <property type="match status" value="1"/>
</dbReference>
<organism evidence="4 5">
    <name type="scientific">Solimonas terrae</name>
    <dbReference type="NCBI Taxonomy" id="1396819"/>
    <lineage>
        <taxon>Bacteria</taxon>
        <taxon>Pseudomonadati</taxon>
        <taxon>Pseudomonadota</taxon>
        <taxon>Gammaproteobacteria</taxon>
        <taxon>Nevskiales</taxon>
        <taxon>Nevskiaceae</taxon>
        <taxon>Solimonas</taxon>
    </lineage>
</organism>
<dbReference type="RefSeq" id="WP_166250969.1">
    <property type="nucleotide sequence ID" value="NZ_JAAMOW010000001.1"/>
</dbReference>
<evidence type="ECO:0000259" key="3">
    <source>
        <dbReference type="Pfam" id="PF00561"/>
    </source>
</evidence>
<comment type="caution">
    <text evidence="4">The sequence shown here is derived from an EMBL/GenBank/DDBJ whole genome shotgun (WGS) entry which is preliminary data.</text>
</comment>
<dbReference type="PANTHER" id="PTHR43798">
    <property type="entry name" value="MONOACYLGLYCEROL LIPASE"/>
    <property type="match status" value="1"/>
</dbReference>
<dbReference type="PANTHER" id="PTHR43798:SF31">
    <property type="entry name" value="AB HYDROLASE SUPERFAMILY PROTEIN YCLE"/>
    <property type="match status" value="1"/>
</dbReference>
<dbReference type="GO" id="GO:0016020">
    <property type="term" value="C:membrane"/>
    <property type="evidence" value="ECO:0007669"/>
    <property type="project" value="TreeGrafter"/>
</dbReference>
<proteinExistence type="predicted"/>
<dbReference type="SUPFAM" id="SSF53474">
    <property type="entry name" value="alpha/beta-Hydrolases"/>
    <property type="match status" value="1"/>
</dbReference>
<accession>A0A6M2BMW6</accession>
<feature type="region of interest" description="Disordered" evidence="2">
    <location>
        <begin position="265"/>
        <end position="296"/>
    </location>
</feature>
<keyword evidence="5" id="KW-1185">Reference proteome</keyword>
<feature type="compositionally biased region" description="Basic and acidic residues" evidence="2">
    <location>
        <begin position="265"/>
        <end position="275"/>
    </location>
</feature>
<dbReference type="AlphaFoldDB" id="A0A6M2BMW6"/>
<dbReference type="InterPro" id="IPR029058">
    <property type="entry name" value="AB_hydrolase_fold"/>
</dbReference>
<name>A0A6M2BMW6_9GAMM</name>
<keyword evidence="1 4" id="KW-0378">Hydrolase</keyword>
<dbReference type="Proteomes" id="UP000472676">
    <property type="component" value="Unassembled WGS sequence"/>
</dbReference>
<dbReference type="InterPro" id="IPR000073">
    <property type="entry name" value="AB_hydrolase_1"/>
</dbReference>
<dbReference type="PRINTS" id="PR00111">
    <property type="entry name" value="ABHYDROLASE"/>
</dbReference>
<dbReference type="GO" id="GO:0016787">
    <property type="term" value="F:hydrolase activity"/>
    <property type="evidence" value="ECO:0007669"/>
    <property type="project" value="UniProtKB-KW"/>
</dbReference>
<protein>
    <submittedName>
        <fullName evidence="4">Alpha/beta fold hydrolase</fullName>
    </submittedName>
</protein>
<sequence>MAVVRVDDIDMHYVEAGSGPPLVLIHGLGGSHLDWEHQIGVLATRFRVIAPDLRGFGRSGTGRRLFSIRRLMQDVVLLLDRLGIAQCQLIGHSMGGAIVQQLSLDHPQRVQRLVVANSMPMFRPQTRRHVAEFAYRWLVMGLLGPARLSRIGAQRMYPREDQAAEREKSAARGAHTSRYAYLAALAGLGRWSVLERLGEMRLPVLILAAEHDYYTREETVRFAHALPRGRLHIVAGAHHALPSEMPEVFNRLVMRFLRTADAPRETHDAGMRARAAEALASSEPEPAPMPDVAGPS</sequence>
<dbReference type="Gene3D" id="3.40.50.1820">
    <property type="entry name" value="alpha/beta hydrolase"/>
    <property type="match status" value="1"/>
</dbReference>
<dbReference type="InterPro" id="IPR050266">
    <property type="entry name" value="AB_hydrolase_sf"/>
</dbReference>
<reference evidence="4 5" key="1">
    <citation type="journal article" date="2014" name="Int. J. Syst. Evol. Microbiol.">
        <title>Solimonas terrae sp. nov., isolated from soil.</title>
        <authorList>
            <person name="Kim S.J."/>
            <person name="Moon J.Y."/>
            <person name="Weon H.Y."/>
            <person name="Ahn J.H."/>
            <person name="Chen W.M."/>
            <person name="Kwon S.W."/>
        </authorList>
    </citation>
    <scope>NUCLEOTIDE SEQUENCE [LARGE SCALE GENOMIC DNA]</scope>
    <source>
        <strain evidence="4 5">KIS83-12</strain>
    </source>
</reference>
<gene>
    <name evidence="4" type="ORF">G7Y85_01880</name>
</gene>
<evidence type="ECO:0000313" key="4">
    <source>
        <dbReference type="EMBL" id="NGY03505.1"/>
    </source>
</evidence>